<gene>
    <name evidence="1" type="ORF">llap_11363</name>
</gene>
<proteinExistence type="predicted"/>
<dbReference type="EMBL" id="KZ506778">
    <property type="protein sequence ID" value="PKU38334.1"/>
    <property type="molecule type" value="Genomic_DNA"/>
</dbReference>
<keyword evidence="2" id="KW-1185">Reference proteome</keyword>
<reference evidence="2" key="1">
    <citation type="submission" date="2017-11" db="EMBL/GenBank/DDBJ databases">
        <authorList>
            <person name="Lima N.C."/>
            <person name="Parody-Merino A.M."/>
            <person name="Battley P.F."/>
            <person name="Fidler A.E."/>
            <person name="Prosdocimi F."/>
        </authorList>
    </citation>
    <scope>NUCLEOTIDE SEQUENCE [LARGE SCALE GENOMIC DNA]</scope>
</reference>
<evidence type="ECO:0000313" key="2">
    <source>
        <dbReference type="Proteomes" id="UP000233556"/>
    </source>
</evidence>
<name>A0A2I0TWY6_LIMLA</name>
<sequence length="173" mass="19512">MLESPKKQPAVWRLQHMIQEDFSLTREESTCCTKSKVDMSNEAGEGNQLEGECFNPVRQLIVAAQDHVKPSECSERGQGDFLSKASILTWPAKLDASPEKLQTDSAAKSGNSLCDHISETEVSNPRRNKVMADQKFRSHRRKRVFCYNNAEQPTFFTPEAPFPRELLTLCAGH</sequence>
<dbReference type="AlphaFoldDB" id="A0A2I0TWY6"/>
<dbReference type="Proteomes" id="UP000233556">
    <property type="component" value="Unassembled WGS sequence"/>
</dbReference>
<organism evidence="1 2">
    <name type="scientific">Limosa lapponica baueri</name>
    <dbReference type="NCBI Taxonomy" id="1758121"/>
    <lineage>
        <taxon>Eukaryota</taxon>
        <taxon>Metazoa</taxon>
        <taxon>Chordata</taxon>
        <taxon>Craniata</taxon>
        <taxon>Vertebrata</taxon>
        <taxon>Euteleostomi</taxon>
        <taxon>Archelosauria</taxon>
        <taxon>Archosauria</taxon>
        <taxon>Dinosauria</taxon>
        <taxon>Saurischia</taxon>
        <taxon>Theropoda</taxon>
        <taxon>Coelurosauria</taxon>
        <taxon>Aves</taxon>
        <taxon>Neognathae</taxon>
        <taxon>Neoaves</taxon>
        <taxon>Charadriiformes</taxon>
        <taxon>Scolopacidae</taxon>
        <taxon>Limosa</taxon>
    </lineage>
</organism>
<accession>A0A2I0TWY6</accession>
<evidence type="ECO:0000313" key="1">
    <source>
        <dbReference type="EMBL" id="PKU38334.1"/>
    </source>
</evidence>
<protein>
    <submittedName>
        <fullName evidence="1">Uncharacterized protein</fullName>
    </submittedName>
</protein>
<reference evidence="2" key="2">
    <citation type="submission" date="2017-12" db="EMBL/GenBank/DDBJ databases">
        <title>Genome sequence of the Bar-tailed Godwit (Limosa lapponica baueri).</title>
        <authorList>
            <person name="Lima N.C.B."/>
            <person name="Parody-Merino A.M."/>
            <person name="Battley P.F."/>
            <person name="Fidler A.E."/>
            <person name="Prosdocimi F."/>
        </authorList>
    </citation>
    <scope>NUCLEOTIDE SEQUENCE [LARGE SCALE GENOMIC DNA]</scope>
</reference>